<reference evidence="1 2" key="1">
    <citation type="submission" date="2023-07" db="EMBL/GenBank/DDBJ databases">
        <title>Genomic Encyclopedia of Type Strains, Phase IV (KMG-IV): sequencing the most valuable type-strain genomes for metagenomic binning, comparative biology and taxonomic classification.</title>
        <authorList>
            <person name="Goeker M."/>
        </authorList>
    </citation>
    <scope>NUCLEOTIDE SEQUENCE [LARGE SCALE GENOMIC DNA]</scope>
    <source>
        <strain evidence="1 2">DSM 19154</strain>
    </source>
</reference>
<keyword evidence="2" id="KW-1185">Reference proteome</keyword>
<evidence type="ECO:0000313" key="1">
    <source>
        <dbReference type="EMBL" id="MDQ0208866.1"/>
    </source>
</evidence>
<proteinExistence type="predicted"/>
<dbReference type="RefSeq" id="WP_306985279.1">
    <property type="nucleotide sequence ID" value="NZ_JAUSUA010000007.1"/>
</dbReference>
<dbReference type="Proteomes" id="UP001225034">
    <property type="component" value="Unassembled WGS sequence"/>
</dbReference>
<name>A0ABT9YLV6_9BACI</name>
<protein>
    <submittedName>
        <fullName evidence="1">Uncharacterized protein</fullName>
    </submittedName>
</protein>
<organism evidence="1 2">
    <name type="scientific">Alkalicoccobacillus murimartini</name>
    <dbReference type="NCBI Taxonomy" id="171685"/>
    <lineage>
        <taxon>Bacteria</taxon>
        <taxon>Bacillati</taxon>
        <taxon>Bacillota</taxon>
        <taxon>Bacilli</taxon>
        <taxon>Bacillales</taxon>
        <taxon>Bacillaceae</taxon>
        <taxon>Alkalicoccobacillus</taxon>
    </lineage>
</organism>
<accession>A0ABT9YLV6</accession>
<sequence length="46" mass="5461">MDIKEILDNFLLLYFGNEDHSKAQNLLINSIDLETQDQVEEFYELV</sequence>
<gene>
    <name evidence="1" type="ORF">J2S05_003690</name>
</gene>
<comment type="caution">
    <text evidence="1">The sequence shown here is derived from an EMBL/GenBank/DDBJ whole genome shotgun (WGS) entry which is preliminary data.</text>
</comment>
<dbReference type="EMBL" id="JAUSUA010000007">
    <property type="protein sequence ID" value="MDQ0208866.1"/>
    <property type="molecule type" value="Genomic_DNA"/>
</dbReference>
<evidence type="ECO:0000313" key="2">
    <source>
        <dbReference type="Proteomes" id="UP001225034"/>
    </source>
</evidence>